<dbReference type="RefSeq" id="WP_182578251.1">
    <property type="nucleotide sequence ID" value="NZ_JACIVE010000043.1"/>
</dbReference>
<accession>A0A7W3UGQ3</accession>
<gene>
    <name evidence="2" type="ORF">H5R92_03865</name>
</gene>
<dbReference type="EMBL" id="JACIVE010000043">
    <property type="protein sequence ID" value="MBB1095323.1"/>
    <property type="molecule type" value="Genomic_DNA"/>
</dbReference>
<evidence type="ECO:0000313" key="2">
    <source>
        <dbReference type="EMBL" id="MBB1095323.1"/>
    </source>
</evidence>
<dbReference type="AlphaFoldDB" id="A0A7W3UGQ3"/>
<organism evidence="2 3">
    <name type="scientific">Limosilactobacillus agrestis</name>
    <dbReference type="NCBI Taxonomy" id="2759748"/>
    <lineage>
        <taxon>Bacteria</taxon>
        <taxon>Bacillati</taxon>
        <taxon>Bacillota</taxon>
        <taxon>Bacilli</taxon>
        <taxon>Lactobacillales</taxon>
        <taxon>Lactobacillaceae</taxon>
        <taxon>Limosilactobacillus</taxon>
    </lineage>
</organism>
<sequence>MNLEGLDLHATHKELYCFDGSVKWLIYINNFFYGYLKYDPYSHHYAVTREWFPTQNNWVFDEPGVTMEGESSSVRAALALIEEQIQNKHITYNLESEDPLRVSIAVNGQIWGQFTQQTDNSWILQYDAFSNLLIWATAPEDTGDTFVCFEGTKIPGTEYSNFNPVEQFTGSWEDIKKQFKNQVKQNLDNEDHTETTRPHLIQR</sequence>
<evidence type="ECO:0000256" key="1">
    <source>
        <dbReference type="SAM" id="MobiDB-lite"/>
    </source>
</evidence>
<protein>
    <submittedName>
        <fullName evidence="2">Uncharacterized protein</fullName>
    </submittedName>
</protein>
<reference evidence="2 3" key="1">
    <citation type="submission" date="2020-07" db="EMBL/GenBank/DDBJ databases">
        <title>Description of Limosilactobacillus balticus sp. nov., Limosilactobacillus agrestis sp. nov., Limosilactobacillus albertensis sp. nov., Limosilactobacillus rudii sp. nov., Limosilactobacillus fastidiosus sp. nov., five novel Limosilactobacillus species isolated from the vertebrate gastrointestinal tract, and proposal of 6 subspecies of Limosilactobacillus reuteri adapted to the gastrointestinal tract of specific vertebrate hosts.</title>
        <authorList>
            <person name="Li F."/>
            <person name="Cheng C."/>
            <person name="Zheng J."/>
            <person name="Quevedo R.M."/>
            <person name="Li J."/>
            <person name="Roos S."/>
            <person name="Gaenzle M.G."/>
            <person name="Walter J."/>
        </authorList>
    </citation>
    <scope>NUCLEOTIDE SEQUENCE [LARGE SCALE GENOMIC DNA]</scope>
    <source>
        <strain evidence="2 3">BG-MG3-A</strain>
    </source>
</reference>
<dbReference type="Proteomes" id="UP000534578">
    <property type="component" value="Unassembled WGS sequence"/>
</dbReference>
<comment type="caution">
    <text evidence="2">The sequence shown here is derived from an EMBL/GenBank/DDBJ whole genome shotgun (WGS) entry which is preliminary data.</text>
</comment>
<feature type="compositionally biased region" description="Basic and acidic residues" evidence="1">
    <location>
        <begin position="187"/>
        <end position="197"/>
    </location>
</feature>
<proteinExistence type="predicted"/>
<name>A0A7W3UGQ3_9LACO</name>
<feature type="region of interest" description="Disordered" evidence="1">
    <location>
        <begin position="184"/>
        <end position="203"/>
    </location>
</feature>
<evidence type="ECO:0000313" key="3">
    <source>
        <dbReference type="Proteomes" id="UP000534578"/>
    </source>
</evidence>